<protein>
    <recommendedName>
        <fullName evidence="12">Sensor protein KdpD transmembrane domain-containing protein</fullName>
    </recommendedName>
</protein>
<keyword evidence="7" id="KW-0067">ATP-binding</keyword>
<evidence type="ECO:0000256" key="11">
    <source>
        <dbReference type="SAM" id="Phobius"/>
    </source>
</evidence>
<keyword evidence="2" id="KW-0597">Phosphoprotein</keyword>
<feature type="transmembrane region" description="Helical" evidence="11">
    <location>
        <begin position="77"/>
        <end position="98"/>
    </location>
</feature>
<comment type="subcellular location">
    <subcellularLocation>
        <location evidence="1">Membrane</location>
        <topology evidence="1">Multi-pass membrane protein</topology>
    </subcellularLocation>
</comment>
<evidence type="ECO:0000256" key="7">
    <source>
        <dbReference type="ARBA" id="ARBA00022840"/>
    </source>
</evidence>
<accession>A0A7W9KMW7</accession>
<evidence type="ECO:0000256" key="4">
    <source>
        <dbReference type="ARBA" id="ARBA00022692"/>
    </source>
</evidence>
<keyword evidence="8 11" id="KW-1133">Transmembrane helix</keyword>
<evidence type="ECO:0000256" key="5">
    <source>
        <dbReference type="ARBA" id="ARBA00022741"/>
    </source>
</evidence>
<keyword evidence="3" id="KW-0808">Transferase</keyword>
<evidence type="ECO:0000256" key="2">
    <source>
        <dbReference type="ARBA" id="ARBA00022553"/>
    </source>
</evidence>
<organism evidence="13 14">
    <name type="scientific">Kutzneria kofuensis</name>
    <dbReference type="NCBI Taxonomy" id="103725"/>
    <lineage>
        <taxon>Bacteria</taxon>
        <taxon>Bacillati</taxon>
        <taxon>Actinomycetota</taxon>
        <taxon>Actinomycetes</taxon>
        <taxon>Pseudonocardiales</taxon>
        <taxon>Pseudonocardiaceae</taxon>
        <taxon>Kutzneria</taxon>
    </lineage>
</organism>
<evidence type="ECO:0000256" key="3">
    <source>
        <dbReference type="ARBA" id="ARBA00022679"/>
    </source>
</evidence>
<keyword evidence="5" id="KW-0547">Nucleotide-binding</keyword>
<reference evidence="13 14" key="1">
    <citation type="submission" date="2020-08" db="EMBL/GenBank/DDBJ databases">
        <title>Sequencing the genomes of 1000 actinobacteria strains.</title>
        <authorList>
            <person name="Klenk H.-P."/>
        </authorList>
    </citation>
    <scope>NUCLEOTIDE SEQUENCE [LARGE SCALE GENOMIC DNA]</scope>
    <source>
        <strain evidence="13 14">DSM 43851</strain>
    </source>
</reference>
<dbReference type="GO" id="GO:0000160">
    <property type="term" value="P:phosphorelay signal transduction system"/>
    <property type="evidence" value="ECO:0007669"/>
    <property type="project" value="UniProtKB-KW"/>
</dbReference>
<dbReference type="InterPro" id="IPR025201">
    <property type="entry name" value="KdpD_TM"/>
</dbReference>
<dbReference type="RefSeq" id="WP_184867286.1">
    <property type="nucleotide sequence ID" value="NZ_BAAAWY010000098.1"/>
</dbReference>
<dbReference type="Proteomes" id="UP000585638">
    <property type="component" value="Unassembled WGS sequence"/>
</dbReference>
<dbReference type="EMBL" id="JACHIR010000001">
    <property type="protein sequence ID" value="MBB5895501.1"/>
    <property type="molecule type" value="Genomic_DNA"/>
</dbReference>
<sequence>MSGLLASVVMLAAVSSVVKLVEPFIPPLNLLTLYMPVVLPVALVWGTRLAVVTALLSVGIYFYLFVPPEYTWEIADWRSTVALGVFLVTSVVVAAVAVGELASRLRRAALESAWLTEEQSALRRVATLVAQSVPPSVLFEAVTREVGLLCRADLAHMGRFEADGTVTGIAGWSRSPADRSAGGRVELDGPSVARGIRETGNPVRVDSYADAAGAVAEVARTGDPLVGRLSDRRRRPPVGCDLRIGQERRALPRGH</sequence>
<gene>
    <name evidence="13" type="ORF">BJ998_006697</name>
</gene>
<dbReference type="Pfam" id="PF13493">
    <property type="entry name" value="DUF4118"/>
    <property type="match status" value="1"/>
</dbReference>
<keyword evidence="10 11" id="KW-0472">Membrane</keyword>
<dbReference type="InterPro" id="IPR038318">
    <property type="entry name" value="KdpD_sf"/>
</dbReference>
<evidence type="ECO:0000259" key="12">
    <source>
        <dbReference type="Pfam" id="PF13493"/>
    </source>
</evidence>
<evidence type="ECO:0000256" key="6">
    <source>
        <dbReference type="ARBA" id="ARBA00022777"/>
    </source>
</evidence>
<comment type="caution">
    <text evidence="13">The sequence shown here is derived from an EMBL/GenBank/DDBJ whole genome shotgun (WGS) entry which is preliminary data.</text>
</comment>
<dbReference type="GO" id="GO:0005524">
    <property type="term" value="F:ATP binding"/>
    <property type="evidence" value="ECO:0007669"/>
    <property type="project" value="UniProtKB-KW"/>
</dbReference>
<name>A0A7W9KMW7_9PSEU</name>
<keyword evidence="14" id="KW-1185">Reference proteome</keyword>
<evidence type="ECO:0000313" key="13">
    <source>
        <dbReference type="EMBL" id="MBB5895501.1"/>
    </source>
</evidence>
<evidence type="ECO:0000256" key="8">
    <source>
        <dbReference type="ARBA" id="ARBA00022989"/>
    </source>
</evidence>
<dbReference type="GO" id="GO:0016301">
    <property type="term" value="F:kinase activity"/>
    <property type="evidence" value="ECO:0007669"/>
    <property type="project" value="UniProtKB-KW"/>
</dbReference>
<dbReference type="AlphaFoldDB" id="A0A7W9KMW7"/>
<evidence type="ECO:0000256" key="1">
    <source>
        <dbReference type="ARBA" id="ARBA00004141"/>
    </source>
</evidence>
<keyword evidence="6" id="KW-0418">Kinase</keyword>
<feature type="transmembrane region" description="Helical" evidence="11">
    <location>
        <begin position="43"/>
        <end position="65"/>
    </location>
</feature>
<feature type="domain" description="Sensor protein KdpD transmembrane" evidence="12">
    <location>
        <begin position="5"/>
        <end position="108"/>
    </location>
</feature>
<keyword evidence="9" id="KW-0902">Two-component regulatory system</keyword>
<dbReference type="GO" id="GO:0016020">
    <property type="term" value="C:membrane"/>
    <property type="evidence" value="ECO:0007669"/>
    <property type="project" value="UniProtKB-SubCell"/>
</dbReference>
<evidence type="ECO:0000256" key="9">
    <source>
        <dbReference type="ARBA" id="ARBA00023012"/>
    </source>
</evidence>
<evidence type="ECO:0000313" key="14">
    <source>
        <dbReference type="Proteomes" id="UP000585638"/>
    </source>
</evidence>
<dbReference type="Gene3D" id="1.20.120.620">
    <property type="entry name" value="Backbone structure of the membrane domain of e. Coli histidine kinase receptor kdpd"/>
    <property type="match status" value="1"/>
</dbReference>
<proteinExistence type="predicted"/>
<dbReference type="SUPFAM" id="SSF55781">
    <property type="entry name" value="GAF domain-like"/>
    <property type="match status" value="1"/>
</dbReference>
<keyword evidence="4 11" id="KW-0812">Transmembrane</keyword>
<evidence type="ECO:0000256" key="10">
    <source>
        <dbReference type="ARBA" id="ARBA00023136"/>
    </source>
</evidence>